<keyword evidence="3" id="KW-0997">Cell inner membrane</keyword>
<keyword evidence="6 7" id="KW-0012">Acyltransferase</keyword>
<dbReference type="EMBL" id="FAXC01000062">
    <property type="protein sequence ID" value="CUV08433.1"/>
    <property type="molecule type" value="Genomic_DNA"/>
</dbReference>
<dbReference type="InterPro" id="IPR004960">
    <property type="entry name" value="LipA_acyltrans"/>
</dbReference>
<dbReference type="GO" id="GO:0008610">
    <property type="term" value="P:lipid biosynthetic process"/>
    <property type="evidence" value="ECO:0007669"/>
    <property type="project" value="UniProtKB-ARBA"/>
</dbReference>
<dbReference type="EC" id="2.3.1.-" evidence="7"/>
<evidence type="ECO:0000256" key="5">
    <source>
        <dbReference type="ARBA" id="ARBA00023136"/>
    </source>
</evidence>
<gene>
    <name evidence="7" type="ORF">MGWOODY_Mmi575</name>
</gene>
<keyword evidence="2" id="KW-1003">Cell membrane</keyword>
<dbReference type="Pfam" id="PF03279">
    <property type="entry name" value="Lip_A_acyltrans"/>
    <property type="match status" value="1"/>
</dbReference>
<evidence type="ECO:0000256" key="2">
    <source>
        <dbReference type="ARBA" id="ARBA00022475"/>
    </source>
</evidence>
<evidence type="ECO:0000256" key="3">
    <source>
        <dbReference type="ARBA" id="ARBA00022519"/>
    </source>
</evidence>
<organism evidence="7">
    <name type="scientific">hydrothermal vent metagenome</name>
    <dbReference type="NCBI Taxonomy" id="652676"/>
    <lineage>
        <taxon>unclassified sequences</taxon>
        <taxon>metagenomes</taxon>
        <taxon>ecological metagenomes</taxon>
    </lineage>
</organism>
<sequence>MTRKHRLTYTALTLISDWLRKKTPAIQYRYAHKLAQLFYYHLVIRQKEARRNIAIAFPGYSEARRELILKNSYIFFIRNTMQFLSFPRSYQDADITVNGKEYLDEALAKKKGVILVTGHFGVWELMVAWFGLNRYSMLAVGQKQKNSGADTFVNQLREDTGIKMIPRKSPLEFMYEALASNHILTLGSDQDAKKRGVFVKFFSLPASTPKGAARFHLEYGSPLIFATCHLEKPHNHALDILPIPTDSNSTIASITQSYTLMLEKIITVYPEQYFWFHRRWKTKQPQTEST</sequence>
<proteinExistence type="predicted"/>
<comment type="subcellular location">
    <subcellularLocation>
        <location evidence="1">Cell inner membrane</location>
    </subcellularLocation>
</comment>
<dbReference type="PANTHER" id="PTHR30606:SF10">
    <property type="entry name" value="PHOSPHATIDYLINOSITOL MANNOSIDE ACYLTRANSFERASE"/>
    <property type="match status" value="1"/>
</dbReference>
<evidence type="ECO:0000313" key="7">
    <source>
        <dbReference type="EMBL" id="CUV08433.1"/>
    </source>
</evidence>
<dbReference type="GO" id="GO:0005886">
    <property type="term" value="C:plasma membrane"/>
    <property type="evidence" value="ECO:0007669"/>
    <property type="project" value="UniProtKB-SubCell"/>
</dbReference>
<dbReference type="AlphaFoldDB" id="A0A160VDI9"/>
<dbReference type="GO" id="GO:1901137">
    <property type="term" value="P:carbohydrate derivative biosynthetic process"/>
    <property type="evidence" value="ECO:0007669"/>
    <property type="project" value="UniProtKB-ARBA"/>
</dbReference>
<evidence type="ECO:0000256" key="4">
    <source>
        <dbReference type="ARBA" id="ARBA00022679"/>
    </source>
</evidence>
<evidence type="ECO:0000256" key="6">
    <source>
        <dbReference type="ARBA" id="ARBA00023315"/>
    </source>
</evidence>
<evidence type="ECO:0000256" key="1">
    <source>
        <dbReference type="ARBA" id="ARBA00004533"/>
    </source>
</evidence>
<keyword evidence="4 7" id="KW-0808">Transferase</keyword>
<dbReference type="CDD" id="cd07984">
    <property type="entry name" value="LPLAT_LABLAT-like"/>
    <property type="match status" value="1"/>
</dbReference>
<dbReference type="GO" id="GO:0016746">
    <property type="term" value="F:acyltransferase activity"/>
    <property type="evidence" value="ECO:0007669"/>
    <property type="project" value="UniProtKB-KW"/>
</dbReference>
<protein>
    <submittedName>
        <fullName evidence="7">Lipid A biosynthesis lauroyl acyltransferase</fullName>
        <ecNumber evidence="7">2.3.1.-</ecNumber>
    </submittedName>
</protein>
<keyword evidence="5" id="KW-0472">Membrane</keyword>
<reference evidence="7" key="1">
    <citation type="submission" date="2015-10" db="EMBL/GenBank/DDBJ databases">
        <authorList>
            <person name="Gilbert D.G."/>
        </authorList>
    </citation>
    <scope>NUCLEOTIDE SEQUENCE</scope>
</reference>
<name>A0A160VDI9_9ZZZZ</name>
<dbReference type="PANTHER" id="PTHR30606">
    <property type="entry name" value="LIPID A BIOSYNTHESIS LAUROYL ACYLTRANSFERASE"/>
    <property type="match status" value="1"/>
</dbReference>
<accession>A0A160VDI9</accession>